<evidence type="ECO:0000313" key="4">
    <source>
        <dbReference type="Proteomes" id="UP000006038"/>
    </source>
</evidence>
<protein>
    <submittedName>
        <fullName evidence="3">Uncharacterized protein</fullName>
    </submittedName>
</protein>
<dbReference type="EnsemblPlants" id="OB08G14630.1">
    <property type="protein sequence ID" value="OB08G14630.1"/>
    <property type="gene ID" value="OB08G14630"/>
</dbReference>
<dbReference type="Proteomes" id="UP000006038">
    <property type="component" value="Chromosome 8"/>
</dbReference>
<evidence type="ECO:0000256" key="1">
    <source>
        <dbReference type="ARBA" id="ARBA00022679"/>
    </source>
</evidence>
<keyword evidence="2" id="KW-0012">Acyltransferase</keyword>
<dbReference type="Gramene" id="OB08G14630.1">
    <property type="protein sequence ID" value="OB08G14630.1"/>
    <property type="gene ID" value="OB08G14630"/>
</dbReference>
<reference evidence="3" key="2">
    <citation type="submission" date="2013-04" db="UniProtKB">
        <authorList>
            <consortium name="EnsemblPlants"/>
        </authorList>
    </citation>
    <scope>IDENTIFICATION</scope>
</reference>
<sequence length="71" mass="7389">MAGSTRFPAYEAADFGWGPPSRTELVTMNHDGQVVLVAAKGGAGGVQASGALSLHPAHMDAFKSHFEGYLD</sequence>
<evidence type="ECO:0000313" key="3">
    <source>
        <dbReference type="EnsemblPlants" id="OB08G14630.1"/>
    </source>
</evidence>
<dbReference type="Gene3D" id="3.30.559.10">
    <property type="entry name" value="Chloramphenicol acetyltransferase-like domain"/>
    <property type="match status" value="1"/>
</dbReference>
<dbReference type="InterPro" id="IPR051504">
    <property type="entry name" value="Plant_metabolite_acyltrans"/>
</dbReference>
<proteinExistence type="predicted"/>
<keyword evidence="1" id="KW-0808">Transferase</keyword>
<dbReference type="InterPro" id="IPR023213">
    <property type="entry name" value="CAT-like_dom_sf"/>
</dbReference>
<dbReference type="HOGENOM" id="CLU_193265_0_0_1"/>
<dbReference type="GO" id="GO:0050734">
    <property type="term" value="F:hydroxycinnamoyltransferase activity"/>
    <property type="evidence" value="ECO:0007669"/>
    <property type="project" value="UniProtKB-ARBA"/>
</dbReference>
<dbReference type="AlphaFoldDB" id="J3MQT4"/>
<name>J3MQT4_ORYBR</name>
<dbReference type="OMA" id="FKSHFEG"/>
<accession>J3MQT4</accession>
<dbReference type="Pfam" id="PF02458">
    <property type="entry name" value="Transferase"/>
    <property type="match status" value="1"/>
</dbReference>
<organism evidence="3">
    <name type="scientific">Oryza brachyantha</name>
    <name type="common">malo sina</name>
    <dbReference type="NCBI Taxonomy" id="4533"/>
    <lineage>
        <taxon>Eukaryota</taxon>
        <taxon>Viridiplantae</taxon>
        <taxon>Streptophyta</taxon>
        <taxon>Embryophyta</taxon>
        <taxon>Tracheophyta</taxon>
        <taxon>Spermatophyta</taxon>
        <taxon>Magnoliopsida</taxon>
        <taxon>Liliopsida</taxon>
        <taxon>Poales</taxon>
        <taxon>Poaceae</taxon>
        <taxon>BOP clade</taxon>
        <taxon>Oryzoideae</taxon>
        <taxon>Oryzeae</taxon>
        <taxon>Oryzinae</taxon>
        <taxon>Oryza</taxon>
    </lineage>
</organism>
<reference evidence="3" key="1">
    <citation type="journal article" date="2013" name="Nat. Commun.">
        <title>Whole-genome sequencing of Oryza brachyantha reveals mechanisms underlying Oryza genome evolution.</title>
        <authorList>
            <person name="Chen J."/>
            <person name="Huang Q."/>
            <person name="Gao D."/>
            <person name="Wang J."/>
            <person name="Lang Y."/>
            <person name="Liu T."/>
            <person name="Li B."/>
            <person name="Bai Z."/>
            <person name="Luis Goicoechea J."/>
            <person name="Liang C."/>
            <person name="Chen C."/>
            <person name="Zhang W."/>
            <person name="Sun S."/>
            <person name="Liao Y."/>
            <person name="Zhang X."/>
            <person name="Yang L."/>
            <person name="Song C."/>
            <person name="Wang M."/>
            <person name="Shi J."/>
            <person name="Liu G."/>
            <person name="Liu J."/>
            <person name="Zhou H."/>
            <person name="Zhou W."/>
            <person name="Yu Q."/>
            <person name="An N."/>
            <person name="Chen Y."/>
            <person name="Cai Q."/>
            <person name="Wang B."/>
            <person name="Liu B."/>
            <person name="Min J."/>
            <person name="Huang Y."/>
            <person name="Wu H."/>
            <person name="Li Z."/>
            <person name="Zhang Y."/>
            <person name="Yin Y."/>
            <person name="Song W."/>
            <person name="Jiang J."/>
            <person name="Jackson S.A."/>
            <person name="Wing R.A."/>
            <person name="Wang J."/>
            <person name="Chen M."/>
        </authorList>
    </citation>
    <scope>NUCLEOTIDE SEQUENCE [LARGE SCALE GENOMIC DNA]</scope>
    <source>
        <strain evidence="3">cv. IRGC 101232</strain>
    </source>
</reference>
<dbReference type="PANTHER" id="PTHR31625">
    <property type="match status" value="1"/>
</dbReference>
<keyword evidence="4" id="KW-1185">Reference proteome</keyword>
<evidence type="ECO:0000256" key="2">
    <source>
        <dbReference type="ARBA" id="ARBA00023315"/>
    </source>
</evidence>